<keyword evidence="5" id="KW-0677">Repeat</keyword>
<evidence type="ECO:0000313" key="9">
    <source>
        <dbReference type="EMBL" id="WVN85969.1"/>
    </source>
</evidence>
<dbReference type="PANTHER" id="PTHR45624:SF9">
    <property type="entry name" value="CARRIER PROTEIN, PUTATIVE (AFU_ORTHOLOGUE AFUA_4G06390)-RELATED"/>
    <property type="match status" value="1"/>
</dbReference>
<dbReference type="InterPro" id="IPR023395">
    <property type="entry name" value="MCP_dom_sf"/>
</dbReference>
<reference evidence="9" key="3">
    <citation type="submission" date="2024-01" db="EMBL/GenBank/DDBJ databases">
        <authorList>
            <person name="Coelho M.A."/>
            <person name="David-Palma M."/>
            <person name="Shea T."/>
            <person name="Sun S."/>
            <person name="Cuomo C.A."/>
            <person name="Heitman J."/>
        </authorList>
    </citation>
    <scope>NUCLEOTIDE SEQUENCE</scope>
    <source>
        <strain evidence="9">CBS 7841</strain>
    </source>
</reference>
<dbReference type="RefSeq" id="XP_066066669.1">
    <property type="nucleotide sequence ID" value="XM_066210572.1"/>
</dbReference>
<evidence type="ECO:0000256" key="4">
    <source>
        <dbReference type="ARBA" id="ARBA00022692"/>
    </source>
</evidence>
<dbReference type="VEuPathDB" id="FungiDB:L203_02404"/>
<dbReference type="SUPFAM" id="SSF103506">
    <property type="entry name" value="Mitochondrial carrier"/>
    <property type="match status" value="1"/>
</dbReference>
<reference evidence="9" key="1">
    <citation type="submission" date="2016-06" db="EMBL/GenBank/DDBJ databases">
        <authorList>
            <person name="Cuomo C."/>
            <person name="Litvintseva A."/>
            <person name="Heitman J."/>
            <person name="Chen Y."/>
            <person name="Sun S."/>
            <person name="Springer D."/>
            <person name="Dromer F."/>
            <person name="Young S."/>
            <person name="Zeng Q."/>
            <person name="Chapman S."/>
            <person name="Gujja S."/>
            <person name="Saif S."/>
            <person name="Birren B."/>
        </authorList>
    </citation>
    <scope>NUCLEOTIDE SEQUENCE</scope>
    <source>
        <strain evidence="9">CBS 7841</strain>
    </source>
</reference>
<keyword evidence="8" id="KW-0472">Membrane</keyword>
<proteinExistence type="inferred from homology"/>
<evidence type="ECO:0000256" key="7">
    <source>
        <dbReference type="ARBA" id="ARBA00023128"/>
    </source>
</evidence>
<evidence type="ECO:0000256" key="2">
    <source>
        <dbReference type="ARBA" id="ARBA00006375"/>
    </source>
</evidence>
<reference evidence="9" key="2">
    <citation type="journal article" date="2022" name="Elife">
        <title>Obligate sexual reproduction of a homothallic fungus closely related to the Cryptococcus pathogenic species complex.</title>
        <authorList>
            <person name="Passer A.R."/>
            <person name="Clancey S.A."/>
            <person name="Shea T."/>
            <person name="David-Palma M."/>
            <person name="Averette A.F."/>
            <person name="Boekhout T."/>
            <person name="Porcel B.M."/>
            <person name="Nowrousian M."/>
            <person name="Cuomo C.A."/>
            <person name="Sun S."/>
            <person name="Heitman J."/>
            <person name="Coelho M.A."/>
        </authorList>
    </citation>
    <scope>NUCLEOTIDE SEQUENCE</scope>
    <source>
        <strain evidence="9">CBS 7841</strain>
    </source>
</reference>
<evidence type="ECO:0000256" key="5">
    <source>
        <dbReference type="ARBA" id="ARBA00022737"/>
    </source>
</evidence>
<keyword evidence="10" id="KW-1185">Reference proteome</keyword>
<dbReference type="GO" id="GO:0022857">
    <property type="term" value="F:transmembrane transporter activity"/>
    <property type="evidence" value="ECO:0007669"/>
    <property type="project" value="TreeGrafter"/>
</dbReference>
<keyword evidence="7" id="KW-0496">Mitochondrion</keyword>
<dbReference type="AlphaFoldDB" id="A0A1E3IKF5"/>
<dbReference type="GO" id="GO:0031966">
    <property type="term" value="C:mitochondrial membrane"/>
    <property type="evidence" value="ECO:0007669"/>
    <property type="project" value="UniProtKB-SubCell"/>
</dbReference>
<dbReference type="Proteomes" id="UP000094043">
    <property type="component" value="Chromosome 1"/>
</dbReference>
<dbReference type="KEGG" id="cdep:91085341"/>
<sequence>MNVTRPEETLSRWGTLRTTVRFSVAAKEKNRTSQADTLAISSASSSAGAAFARSLVLFTGFLFKKPSKLFKPNRVDNWLGLRQLALSTDQTLSPQFIRSLLSNKSGLITVTLVITPPMLVNATLGFLLFTSHSIFSLALAKLSIFQRKLETDQGEVTKEDEINLETLIRGPTVIPNHPTFLSGIAGAGAGVVQGLAFTPVENVMRFVQQSTMSWATLLARFVNLPVSNFPSAFSSVQPITPFQAVKNLFASKTWKKEKNWWKGWKWAAARDAFGYSCFFAAFDVTRRVGLRVKQFYGGDIQQEWINLGDSQCSPKTRTIAYRPCLDRPQAPVKARLAQAVTIVTGGILASVLAQIIGRPFRICQRIMMLDEFQRIKVRNLQAQMQSQTQPQSISTFPEALHNRHSHPILDVYRQKGLRPFIQSSAQIQSAQMEKELTKEKLSRALRRIGWRVASVGPWGLGFLVWAWVGGEV</sequence>
<evidence type="ECO:0000256" key="8">
    <source>
        <dbReference type="ARBA" id="ARBA00023136"/>
    </source>
</evidence>
<accession>A0A1E3IKF5</accession>
<gene>
    <name evidence="9" type="ORF">L203_101127</name>
</gene>
<comment type="subcellular location">
    <subcellularLocation>
        <location evidence="1">Mitochondrion membrane</location>
        <topology evidence="1">Multi-pass membrane protein</topology>
    </subcellularLocation>
</comment>
<evidence type="ECO:0000256" key="3">
    <source>
        <dbReference type="ARBA" id="ARBA00022448"/>
    </source>
</evidence>
<comment type="similarity">
    <text evidence="2">Belongs to the mitochondrial carrier (TC 2.A.29) family.</text>
</comment>
<dbReference type="EMBL" id="CP143784">
    <property type="protein sequence ID" value="WVN85969.1"/>
    <property type="molecule type" value="Genomic_DNA"/>
</dbReference>
<organism evidence="9 10">
    <name type="scientific">Cryptococcus depauperatus CBS 7841</name>
    <dbReference type="NCBI Taxonomy" id="1295531"/>
    <lineage>
        <taxon>Eukaryota</taxon>
        <taxon>Fungi</taxon>
        <taxon>Dikarya</taxon>
        <taxon>Basidiomycota</taxon>
        <taxon>Agaricomycotina</taxon>
        <taxon>Tremellomycetes</taxon>
        <taxon>Tremellales</taxon>
        <taxon>Cryptococcaceae</taxon>
        <taxon>Cryptococcus</taxon>
    </lineage>
</organism>
<keyword evidence="3" id="KW-0813">Transport</keyword>
<evidence type="ECO:0000256" key="6">
    <source>
        <dbReference type="ARBA" id="ARBA00022989"/>
    </source>
</evidence>
<dbReference type="OrthoDB" id="3364892at2759"/>
<evidence type="ECO:0000256" key="1">
    <source>
        <dbReference type="ARBA" id="ARBA00004225"/>
    </source>
</evidence>
<dbReference type="PANTHER" id="PTHR45624">
    <property type="entry name" value="MITOCHONDRIAL BASIC AMINO ACIDS TRANSPORTER-RELATED"/>
    <property type="match status" value="1"/>
</dbReference>
<evidence type="ECO:0000313" key="10">
    <source>
        <dbReference type="Proteomes" id="UP000094043"/>
    </source>
</evidence>
<keyword evidence="4" id="KW-0812">Transmembrane</keyword>
<dbReference type="GeneID" id="91085341"/>
<protein>
    <submittedName>
        <fullName evidence="9">Uncharacterized protein</fullName>
    </submittedName>
</protein>
<keyword evidence="6" id="KW-1133">Transmembrane helix</keyword>
<name>A0A1E3IKF5_9TREE</name>
<dbReference type="Gene3D" id="1.50.40.10">
    <property type="entry name" value="Mitochondrial carrier domain"/>
    <property type="match status" value="1"/>
</dbReference>
<dbReference type="InterPro" id="IPR050567">
    <property type="entry name" value="Mitochondrial_Carrier"/>
</dbReference>